<dbReference type="SUPFAM" id="SSF52091">
    <property type="entry name" value="SpoIIaa-like"/>
    <property type="match status" value="1"/>
</dbReference>
<dbReference type="InterPro" id="IPR002645">
    <property type="entry name" value="STAS_dom"/>
</dbReference>
<dbReference type="Proteomes" id="UP001432075">
    <property type="component" value="Chromosome"/>
</dbReference>
<name>A0ABZ1RYJ9_9ACTN</name>
<dbReference type="RefSeq" id="WP_100581741.1">
    <property type="nucleotide sequence ID" value="NZ_BMVE01000010.1"/>
</dbReference>
<dbReference type="InterPro" id="IPR036513">
    <property type="entry name" value="STAS_dom_sf"/>
</dbReference>
<evidence type="ECO:0000256" key="2">
    <source>
        <dbReference type="RuleBase" id="RU003749"/>
    </source>
</evidence>
<dbReference type="Pfam" id="PF13466">
    <property type="entry name" value="STAS_2"/>
    <property type="match status" value="1"/>
</dbReference>
<dbReference type="PANTHER" id="PTHR33495:SF2">
    <property type="entry name" value="ANTI-SIGMA FACTOR ANTAGONIST TM_1081-RELATED"/>
    <property type="match status" value="1"/>
</dbReference>
<organism evidence="4 5">
    <name type="scientific">Streptomyces goshikiensis</name>
    <dbReference type="NCBI Taxonomy" id="1942"/>
    <lineage>
        <taxon>Bacteria</taxon>
        <taxon>Bacillati</taxon>
        <taxon>Actinomycetota</taxon>
        <taxon>Actinomycetes</taxon>
        <taxon>Kitasatosporales</taxon>
        <taxon>Streptomycetaceae</taxon>
        <taxon>Streptomyces</taxon>
    </lineage>
</organism>
<evidence type="ECO:0000256" key="1">
    <source>
        <dbReference type="ARBA" id="ARBA00009013"/>
    </source>
</evidence>
<protein>
    <recommendedName>
        <fullName evidence="2">Anti-sigma factor antagonist</fullName>
    </recommendedName>
</protein>
<reference evidence="4" key="1">
    <citation type="submission" date="2022-10" db="EMBL/GenBank/DDBJ databases">
        <title>The complete genomes of actinobacterial strains from the NBC collection.</title>
        <authorList>
            <person name="Joergensen T.S."/>
            <person name="Alvarez Arevalo M."/>
            <person name="Sterndorff E.B."/>
            <person name="Faurdal D."/>
            <person name="Vuksanovic O."/>
            <person name="Mourched A.-S."/>
            <person name="Charusanti P."/>
            <person name="Shaw S."/>
            <person name="Blin K."/>
            <person name="Weber T."/>
        </authorList>
    </citation>
    <scope>NUCLEOTIDE SEQUENCE</scope>
    <source>
        <strain evidence="4">NBC_00283</strain>
    </source>
</reference>
<dbReference type="PANTHER" id="PTHR33495">
    <property type="entry name" value="ANTI-SIGMA FACTOR ANTAGONIST TM_1081-RELATED-RELATED"/>
    <property type="match status" value="1"/>
</dbReference>
<dbReference type="PROSITE" id="PS50801">
    <property type="entry name" value="STAS"/>
    <property type="match status" value="1"/>
</dbReference>
<dbReference type="InterPro" id="IPR003658">
    <property type="entry name" value="Anti-sigma_ant"/>
</dbReference>
<dbReference type="Gene3D" id="3.30.750.24">
    <property type="entry name" value="STAS domain"/>
    <property type="match status" value="1"/>
</dbReference>
<dbReference type="InterPro" id="IPR058548">
    <property type="entry name" value="MlaB-like_STAS"/>
</dbReference>
<feature type="domain" description="STAS" evidence="3">
    <location>
        <begin position="14"/>
        <end position="123"/>
    </location>
</feature>
<dbReference type="CDD" id="cd07043">
    <property type="entry name" value="STAS_anti-anti-sigma_factors"/>
    <property type="match status" value="1"/>
</dbReference>
<evidence type="ECO:0000313" key="4">
    <source>
        <dbReference type="EMBL" id="WUO51107.1"/>
    </source>
</evidence>
<accession>A0ABZ1RYJ9</accession>
<evidence type="ECO:0000259" key="3">
    <source>
        <dbReference type="PROSITE" id="PS50801"/>
    </source>
</evidence>
<proteinExistence type="inferred from homology"/>
<comment type="similarity">
    <text evidence="1 2">Belongs to the anti-sigma-factor antagonist family.</text>
</comment>
<sequence>MDGYGTVGGDGPRFTVDVRWSGRTAVVAVAGELDHDHAEPLREAISGALEQGAERIVVDCERLAFCDSTGLNILLRGRLEARETGSSVELAALGPTVARMFDITGAKAVFTVYPELPEDLADRNRP</sequence>
<keyword evidence="5" id="KW-1185">Reference proteome</keyword>
<dbReference type="EMBL" id="CP108057">
    <property type="protein sequence ID" value="WUO51107.1"/>
    <property type="molecule type" value="Genomic_DNA"/>
</dbReference>
<gene>
    <name evidence="4" type="ORF">OHU17_32600</name>
</gene>
<dbReference type="NCBIfam" id="TIGR00377">
    <property type="entry name" value="ant_ant_sig"/>
    <property type="match status" value="1"/>
</dbReference>
<evidence type="ECO:0000313" key="5">
    <source>
        <dbReference type="Proteomes" id="UP001432075"/>
    </source>
</evidence>